<dbReference type="RefSeq" id="XP_032820980.1">
    <property type="nucleotide sequence ID" value="XM_032965089.1"/>
</dbReference>
<dbReference type="RefSeq" id="XP_032820983.1">
    <property type="nucleotide sequence ID" value="XM_032965092.1"/>
</dbReference>
<feature type="domain" description="BPTI/Kunitz inhibitor" evidence="7">
    <location>
        <begin position="518"/>
        <end position="568"/>
    </location>
</feature>
<evidence type="ECO:0000256" key="4">
    <source>
        <dbReference type="SAM" id="MobiDB-lite"/>
    </source>
</evidence>
<dbReference type="PRINTS" id="PR00759">
    <property type="entry name" value="BASICPTASE"/>
</dbReference>
<dbReference type="PANTHER" id="PTHR47247:SF1">
    <property type="entry name" value="KUNITZ-TYPE PROTEASE INHIBITOR 2"/>
    <property type="match status" value="1"/>
</dbReference>
<reference evidence="9 10" key="1">
    <citation type="submission" date="2025-04" db="UniProtKB">
        <authorList>
            <consortium name="RefSeq"/>
        </authorList>
    </citation>
    <scope>IDENTIFICATION</scope>
    <source>
        <tissue evidence="9 10">Sperm</tissue>
    </source>
</reference>
<keyword evidence="5" id="KW-0472">Membrane</keyword>
<dbReference type="Pfam" id="PF00014">
    <property type="entry name" value="Kunitz_BPTI"/>
    <property type="match status" value="8"/>
</dbReference>
<evidence type="ECO:0000256" key="2">
    <source>
        <dbReference type="ARBA" id="ARBA00022900"/>
    </source>
</evidence>
<dbReference type="GO" id="GO:0004867">
    <property type="term" value="F:serine-type endopeptidase inhibitor activity"/>
    <property type="evidence" value="ECO:0007669"/>
    <property type="project" value="UniProtKB-KW"/>
</dbReference>
<evidence type="ECO:0000259" key="7">
    <source>
        <dbReference type="PROSITE" id="PS50279"/>
    </source>
</evidence>
<dbReference type="FunFam" id="4.10.410.10:FF:000006">
    <property type="entry name" value="Serine peptidase inhibitor, Kunitz type 1"/>
    <property type="match status" value="2"/>
</dbReference>
<keyword evidence="5" id="KW-1133">Transmembrane helix</keyword>
<feature type="region of interest" description="Disordered" evidence="4">
    <location>
        <begin position="193"/>
        <end position="227"/>
    </location>
</feature>
<dbReference type="InterPro" id="IPR002223">
    <property type="entry name" value="Kunitz_BPTI"/>
</dbReference>
<gene>
    <name evidence="9 10 11 12 13" type="primary">LOC116948426</name>
</gene>
<evidence type="ECO:0000313" key="10">
    <source>
        <dbReference type="RefSeq" id="XP_032820980.1"/>
    </source>
</evidence>
<organism evidence="8 12">
    <name type="scientific">Petromyzon marinus</name>
    <name type="common">Sea lamprey</name>
    <dbReference type="NCBI Taxonomy" id="7757"/>
    <lineage>
        <taxon>Eukaryota</taxon>
        <taxon>Metazoa</taxon>
        <taxon>Chordata</taxon>
        <taxon>Craniata</taxon>
        <taxon>Vertebrata</taxon>
        <taxon>Cyclostomata</taxon>
        <taxon>Hyperoartia</taxon>
        <taxon>Petromyzontiformes</taxon>
        <taxon>Petromyzontidae</taxon>
        <taxon>Petromyzon</taxon>
    </lineage>
</organism>
<dbReference type="AlphaFoldDB" id="A0AAJ7TQV5"/>
<feature type="region of interest" description="Disordered" evidence="4">
    <location>
        <begin position="763"/>
        <end position="796"/>
    </location>
</feature>
<dbReference type="InterPro" id="IPR020901">
    <property type="entry name" value="Prtase_inh_Kunz-CS"/>
</dbReference>
<dbReference type="PANTHER" id="PTHR47247">
    <property type="entry name" value="KUNITZ-TYPE PROTEASE INHIBITOR 2"/>
    <property type="match status" value="1"/>
</dbReference>
<sequence>MGSDTHSSALLLLLHLSALLAATAESQDGPPCLPSLIEATAVTGGEGLGTWDVADEDACVALCCAMARCDTAVLGPQRACELFACEDVPCNFVDHEESKVRFVEPQIQPATAEEMGEAPTSEQDICKLPPKVGHCRARLTRWFYDRESRSCQTFIYGGCKTNGNNFELEEKCLQRCGEGAAPQVQEPQRVVGVQEEGQGEHHPPTTSTPEQKSNEEHFSEPPPPFSTDDCLSMPDKGPCRGSHWRWFYSAESGGCEKFMYGGCQGNGNNFHSNQQCLSSCGLQKEPMSGKGRTLQSYEFCRLEALTGSCRGSFTRWVYTPINGSCSEFTYGGCRGNQNNFLLEAECLTTCGLQNGTAARSRIKPDDLDPADVCLLNPTTGPCRGSFTRWTYDAATSTCKEFTYGGCRGNQNNFLEEAECLMDCGRSDGADHALVFRTMAPPEDICLLEEAVGPCRGSFTRWIYDAESSNCKEFTYGGCGGNFNNFLEETECMVTCGRSLEDDDGKIHMVATEIPPDVCLLEAVTSPCRGSFTRWTYDAESGHCKEFTYGGCGGNFNNFLEETECVAMCGLQDGFVDIGEGEGQLRLAVHKLDAEACLMEAVTGPCRGYFTRWTYDVESGRCKNFTYGGCRGNHNNYVDEADCKANCGPSKGGSTSRLFDSDNSNEDLCKAEPQTGPCRAHFQRWYYRDSTGGCAKFTYGGCAGGFNNYLTEEICLNACSAESNADRNVNESGSLRVAGVLFGVLVAVLMVVFVVWKLRRNRRKQTSNGTATTNGTTTTTTTTAVADGQPGAETKEENTHLMAELPHSPFMGKQSSV</sequence>
<dbReference type="PROSITE" id="PS00280">
    <property type="entry name" value="BPTI_KUNITZ_1"/>
    <property type="match status" value="7"/>
</dbReference>
<dbReference type="CDD" id="cd00109">
    <property type="entry name" value="Kunitz-type"/>
    <property type="match status" value="1"/>
</dbReference>
<feature type="domain" description="BPTI/Kunitz inhibitor" evidence="7">
    <location>
        <begin position="373"/>
        <end position="423"/>
    </location>
</feature>
<keyword evidence="6" id="KW-0732">Signal</keyword>
<feature type="transmembrane region" description="Helical" evidence="5">
    <location>
        <begin position="736"/>
        <end position="755"/>
    </location>
</feature>
<evidence type="ECO:0000313" key="12">
    <source>
        <dbReference type="RefSeq" id="XP_032820982.1"/>
    </source>
</evidence>
<evidence type="ECO:0000256" key="3">
    <source>
        <dbReference type="ARBA" id="ARBA00023157"/>
    </source>
</evidence>
<evidence type="ECO:0000313" key="9">
    <source>
        <dbReference type="RefSeq" id="XP_032820979.1"/>
    </source>
</evidence>
<feature type="domain" description="BPTI/Kunitz inhibitor" evidence="7">
    <location>
        <begin position="126"/>
        <end position="176"/>
    </location>
</feature>
<dbReference type="RefSeq" id="XP_032820979.1">
    <property type="nucleotide sequence ID" value="XM_032965088.1"/>
</dbReference>
<keyword evidence="1" id="KW-0646">Protease inhibitor</keyword>
<feature type="domain" description="BPTI/Kunitz inhibitor" evidence="7">
    <location>
        <begin position="668"/>
        <end position="718"/>
    </location>
</feature>
<feature type="domain" description="BPTI/Kunitz inhibitor" evidence="7">
    <location>
        <begin position="230"/>
        <end position="280"/>
    </location>
</feature>
<feature type="domain" description="BPTI/Kunitz inhibitor" evidence="7">
    <location>
        <begin position="445"/>
        <end position="495"/>
    </location>
</feature>
<dbReference type="SUPFAM" id="SSF57362">
    <property type="entry name" value="BPTI-like"/>
    <property type="match status" value="8"/>
</dbReference>
<name>A0AAJ7TQV5_PETMA</name>
<keyword evidence="8" id="KW-1185">Reference proteome</keyword>
<dbReference type="FunFam" id="4.10.410.10:FF:000020">
    <property type="entry name" value="Collagen, type VI, alpha 3"/>
    <property type="match status" value="3"/>
</dbReference>
<evidence type="ECO:0000313" key="11">
    <source>
        <dbReference type="RefSeq" id="XP_032820981.1"/>
    </source>
</evidence>
<evidence type="ECO:0000256" key="6">
    <source>
        <dbReference type="SAM" id="SignalP"/>
    </source>
</evidence>
<evidence type="ECO:0000313" key="8">
    <source>
        <dbReference type="Proteomes" id="UP001318040"/>
    </source>
</evidence>
<keyword evidence="3" id="KW-1015">Disulfide bond</keyword>
<feature type="chain" id="PRO_5044709382" evidence="6">
    <location>
        <begin position="27"/>
        <end position="816"/>
    </location>
</feature>
<protein>
    <submittedName>
        <fullName evidence="9 10">Papilin-like isoform X1</fullName>
    </submittedName>
</protein>
<feature type="compositionally biased region" description="Low complexity" evidence="4">
    <location>
        <begin position="767"/>
        <end position="783"/>
    </location>
</feature>
<feature type="domain" description="BPTI/Kunitz inhibitor" evidence="7">
    <location>
        <begin position="596"/>
        <end position="646"/>
    </location>
</feature>
<evidence type="ECO:0000256" key="1">
    <source>
        <dbReference type="ARBA" id="ARBA00022690"/>
    </source>
</evidence>
<dbReference type="PROSITE" id="PS50279">
    <property type="entry name" value="BPTI_KUNITZ_2"/>
    <property type="match status" value="8"/>
</dbReference>
<accession>A0AAJ7TQV5</accession>
<dbReference type="RefSeq" id="XP_032820981.1">
    <property type="nucleotide sequence ID" value="XM_032965090.1"/>
</dbReference>
<dbReference type="Gene3D" id="4.10.410.10">
    <property type="entry name" value="Pancreatic trypsin inhibitor Kunitz domain"/>
    <property type="match status" value="8"/>
</dbReference>
<dbReference type="KEGG" id="pmrn:116948426"/>
<keyword evidence="5" id="KW-0812">Transmembrane</keyword>
<dbReference type="InterPro" id="IPR036880">
    <property type="entry name" value="Kunitz_BPTI_sf"/>
</dbReference>
<evidence type="ECO:0000256" key="5">
    <source>
        <dbReference type="SAM" id="Phobius"/>
    </source>
</evidence>
<dbReference type="SMART" id="SM00131">
    <property type="entry name" value="KU"/>
    <property type="match status" value="8"/>
</dbReference>
<keyword evidence="2" id="KW-0722">Serine protease inhibitor</keyword>
<dbReference type="RefSeq" id="XP_032820982.1">
    <property type="nucleotide sequence ID" value="XM_032965091.1"/>
</dbReference>
<dbReference type="Proteomes" id="UP001318040">
    <property type="component" value="Chromosome 33"/>
</dbReference>
<evidence type="ECO:0000313" key="13">
    <source>
        <dbReference type="RefSeq" id="XP_032820983.1"/>
    </source>
</evidence>
<feature type="signal peptide" evidence="6">
    <location>
        <begin position="1"/>
        <end position="26"/>
    </location>
</feature>
<feature type="domain" description="BPTI/Kunitz inhibitor" evidence="7">
    <location>
        <begin position="300"/>
        <end position="350"/>
    </location>
</feature>
<dbReference type="GeneID" id="116948426"/>
<proteinExistence type="predicted"/>